<accession>A0A0J7I299</accession>
<evidence type="ECO:0000313" key="3">
    <source>
        <dbReference type="Proteomes" id="UP000036261"/>
    </source>
</evidence>
<gene>
    <name evidence="2" type="ORF">ACM46_16945</name>
</gene>
<dbReference type="PROSITE" id="PS51257">
    <property type="entry name" value="PROKAR_LIPOPROTEIN"/>
    <property type="match status" value="1"/>
</dbReference>
<feature type="signal peptide" evidence="1">
    <location>
        <begin position="1"/>
        <end position="25"/>
    </location>
</feature>
<evidence type="ECO:0008006" key="4">
    <source>
        <dbReference type="Google" id="ProtNLM"/>
    </source>
</evidence>
<name>A0A0J7I299_9FLAO</name>
<evidence type="ECO:0000313" key="2">
    <source>
        <dbReference type="EMBL" id="KMQ59946.1"/>
    </source>
</evidence>
<keyword evidence="1" id="KW-0732">Signal</keyword>
<organism evidence="2 3">
    <name type="scientific">Chryseobacterium angstadtii</name>
    <dbReference type="NCBI Taxonomy" id="558151"/>
    <lineage>
        <taxon>Bacteria</taxon>
        <taxon>Pseudomonadati</taxon>
        <taxon>Bacteroidota</taxon>
        <taxon>Flavobacteriia</taxon>
        <taxon>Flavobacteriales</taxon>
        <taxon>Weeksellaceae</taxon>
        <taxon>Chryseobacterium group</taxon>
        <taxon>Chryseobacterium</taxon>
    </lineage>
</organism>
<dbReference type="Proteomes" id="UP000036261">
    <property type="component" value="Unassembled WGS sequence"/>
</dbReference>
<reference evidence="2 3" key="1">
    <citation type="journal article" date="2013" name="Int. J. Syst. Evol. Microbiol.">
        <title>Chryseobacterium angstadtii sp. nov., isolated from a newt tank.</title>
        <authorList>
            <person name="Kirk K.E."/>
            <person name="Hoffman J.A."/>
            <person name="Smith K.A."/>
            <person name="Strahan B.L."/>
            <person name="Failor K.C."/>
            <person name="Krebs J.E."/>
            <person name="Gale A.N."/>
            <person name="Do T.D."/>
            <person name="Sontag T.C."/>
            <person name="Batties A.M."/>
            <person name="Mistiszyn K."/>
            <person name="Newman J.D."/>
        </authorList>
    </citation>
    <scope>NUCLEOTIDE SEQUENCE [LARGE SCALE GENOMIC DNA]</scope>
    <source>
        <strain evidence="2 3">KM</strain>
    </source>
</reference>
<proteinExistence type="predicted"/>
<evidence type="ECO:0000256" key="1">
    <source>
        <dbReference type="SAM" id="SignalP"/>
    </source>
</evidence>
<dbReference type="PATRIC" id="fig|558151.6.peg.3586"/>
<comment type="caution">
    <text evidence="2">The sequence shown here is derived from an EMBL/GenBank/DDBJ whole genome shotgun (WGS) entry which is preliminary data.</text>
</comment>
<protein>
    <recommendedName>
        <fullName evidence="4">Lipoprotein</fullName>
    </recommendedName>
</protein>
<dbReference type="STRING" id="558151.ACM46_16945"/>
<keyword evidence="3" id="KW-1185">Reference proteome</keyword>
<dbReference type="EMBL" id="LFND01000006">
    <property type="protein sequence ID" value="KMQ59946.1"/>
    <property type="molecule type" value="Genomic_DNA"/>
</dbReference>
<sequence length="143" mass="16950">MIIMKKILCYLLISINLMMSCSSQNTSTSDTFKNFTKEFFMNQNVYRALKKYARNNTIQIIDPDHNIINEFTTFNNNNLNININIEKQDDYDFYVKKAIINKHLAFVVLWYKDSTTALCFYPIKSEYTPNKWIVEEITTKSIK</sequence>
<dbReference type="AlphaFoldDB" id="A0A0J7I299"/>
<feature type="chain" id="PRO_5005288194" description="Lipoprotein" evidence="1">
    <location>
        <begin position="26"/>
        <end position="143"/>
    </location>
</feature>